<dbReference type="PANTHER" id="PTHR23048">
    <property type="entry name" value="MYOSIN LIGHT CHAIN 1, 3"/>
    <property type="match status" value="1"/>
</dbReference>
<dbReference type="EMBL" id="CAJNRF010000353">
    <property type="protein sequence ID" value="CAF1956035.1"/>
    <property type="molecule type" value="Genomic_DNA"/>
</dbReference>
<keyword evidence="1" id="KW-0677">Repeat</keyword>
<evidence type="ECO:0000313" key="6">
    <source>
        <dbReference type="Proteomes" id="UP000663856"/>
    </source>
</evidence>
<evidence type="ECO:0000256" key="1">
    <source>
        <dbReference type="ARBA" id="ARBA00022737"/>
    </source>
</evidence>
<sequence>MADQLTEEQIAEFKEAFSLFDKDGDGTITTKELGTVMRSLGQNPTEAELQDMINEVDADGNGTIDFPEFLTMMARKMKDTDSEEEIREAFRVFDKDGNGFISAAELRHVMTNLGEKLTDEEVDEMIREADIDGDGQTSSEAEKPIGSTMSNSNDTPLKSIIETPLTEALVNELFHQQDKDGSFPATESLGKVFNVDFERIKQQLNEKGLQASISDEVYRLISTASVLFYFLYNSQKAKFPIDIETINELVSKARSELESLSLKDDPIVQTYIDKGELAVKFVISTRQKHANVCANLKLPQTNWESYIQTLMGLEK</sequence>
<dbReference type="InterPro" id="IPR011992">
    <property type="entry name" value="EF-hand-dom_pair"/>
</dbReference>
<evidence type="ECO:0000256" key="3">
    <source>
        <dbReference type="SAM" id="MobiDB-lite"/>
    </source>
</evidence>
<dbReference type="PROSITE" id="PS00018">
    <property type="entry name" value="EF_HAND_1"/>
    <property type="match status" value="3"/>
</dbReference>
<dbReference type="Proteomes" id="UP000663856">
    <property type="component" value="Unassembled WGS sequence"/>
</dbReference>
<dbReference type="InterPro" id="IPR018247">
    <property type="entry name" value="EF_Hand_1_Ca_BS"/>
</dbReference>
<dbReference type="SMART" id="SM00054">
    <property type="entry name" value="EFh"/>
    <property type="match status" value="4"/>
</dbReference>
<evidence type="ECO:0000259" key="4">
    <source>
        <dbReference type="PROSITE" id="PS50222"/>
    </source>
</evidence>
<feature type="region of interest" description="Disordered" evidence="3">
    <location>
        <begin position="129"/>
        <end position="157"/>
    </location>
</feature>
<feature type="domain" description="EF-hand" evidence="4">
    <location>
        <begin position="8"/>
        <end position="43"/>
    </location>
</feature>
<dbReference type="Pfam" id="PF13499">
    <property type="entry name" value="EF-hand_7"/>
    <property type="match status" value="2"/>
</dbReference>
<comment type="caution">
    <text evidence="5">The sequence shown here is derived from an EMBL/GenBank/DDBJ whole genome shotgun (WGS) entry which is preliminary data.</text>
</comment>
<dbReference type="PANTHER" id="PTHR23048:SF0">
    <property type="entry name" value="CALMODULIN LIKE 3"/>
    <property type="match status" value="1"/>
</dbReference>
<dbReference type="CDD" id="cd00051">
    <property type="entry name" value="EFh"/>
    <property type="match status" value="2"/>
</dbReference>
<dbReference type="GO" id="GO:0016460">
    <property type="term" value="C:myosin II complex"/>
    <property type="evidence" value="ECO:0007669"/>
    <property type="project" value="TreeGrafter"/>
</dbReference>
<dbReference type="PROSITE" id="PS50222">
    <property type="entry name" value="EF_HAND_2"/>
    <property type="match status" value="3"/>
</dbReference>
<dbReference type="InterPro" id="IPR002048">
    <property type="entry name" value="EF_hand_dom"/>
</dbReference>
<reference evidence="5" key="1">
    <citation type="submission" date="2021-02" db="EMBL/GenBank/DDBJ databases">
        <authorList>
            <person name="Nowell W R."/>
        </authorList>
    </citation>
    <scope>NUCLEOTIDE SEQUENCE</scope>
</reference>
<dbReference type="SUPFAM" id="SSF47473">
    <property type="entry name" value="EF-hand"/>
    <property type="match status" value="1"/>
</dbReference>
<proteinExistence type="predicted"/>
<evidence type="ECO:0000256" key="2">
    <source>
        <dbReference type="ARBA" id="ARBA00022837"/>
    </source>
</evidence>
<dbReference type="GO" id="GO:0005509">
    <property type="term" value="F:calcium ion binding"/>
    <property type="evidence" value="ECO:0007669"/>
    <property type="project" value="InterPro"/>
</dbReference>
<accession>A0A816LYH8</accession>
<name>A0A816LYH8_9BILA</name>
<dbReference type="InterPro" id="IPR050230">
    <property type="entry name" value="CALM/Myosin/TropC-like"/>
</dbReference>
<feature type="domain" description="EF-hand" evidence="4">
    <location>
        <begin position="81"/>
        <end position="116"/>
    </location>
</feature>
<dbReference type="Gene3D" id="1.10.238.10">
    <property type="entry name" value="EF-hand"/>
    <property type="match status" value="2"/>
</dbReference>
<feature type="domain" description="EF-hand" evidence="4">
    <location>
        <begin position="44"/>
        <end position="79"/>
    </location>
</feature>
<evidence type="ECO:0000313" key="5">
    <source>
        <dbReference type="EMBL" id="CAF1956035.1"/>
    </source>
</evidence>
<feature type="compositionally biased region" description="Polar residues" evidence="3">
    <location>
        <begin position="147"/>
        <end position="156"/>
    </location>
</feature>
<gene>
    <name evidence="5" type="ORF">WKI299_LOCUS2603</name>
</gene>
<keyword evidence="2" id="KW-0106">Calcium</keyword>
<dbReference type="FunFam" id="1.10.238.10:FF:000527">
    <property type="entry name" value="Calmodulin-3"/>
    <property type="match status" value="1"/>
</dbReference>
<dbReference type="AlphaFoldDB" id="A0A816LYH8"/>
<protein>
    <recommendedName>
        <fullName evidence="4">EF-hand domain-containing protein</fullName>
    </recommendedName>
</protein>
<organism evidence="5 6">
    <name type="scientific">Rotaria magnacalcarata</name>
    <dbReference type="NCBI Taxonomy" id="392030"/>
    <lineage>
        <taxon>Eukaryota</taxon>
        <taxon>Metazoa</taxon>
        <taxon>Spiralia</taxon>
        <taxon>Gnathifera</taxon>
        <taxon>Rotifera</taxon>
        <taxon>Eurotatoria</taxon>
        <taxon>Bdelloidea</taxon>
        <taxon>Philodinida</taxon>
        <taxon>Philodinidae</taxon>
        <taxon>Rotaria</taxon>
    </lineage>
</organism>